<dbReference type="AlphaFoldDB" id="A0A0F9JG59"/>
<feature type="non-terminal residue" evidence="1">
    <location>
        <position position="102"/>
    </location>
</feature>
<proteinExistence type="predicted"/>
<accession>A0A0F9JG59</accession>
<name>A0A0F9JG59_9ZZZZ</name>
<comment type="caution">
    <text evidence="1">The sequence shown here is derived from an EMBL/GenBank/DDBJ whole genome shotgun (WGS) entry which is preliminary data.</text>
</comment>
<protein>
    <submittedName>
        <fullName evidence="1">Uncharacterized protein</fullName>
    </submittedName>
</protein>
<gene>
    <name evidence="1" type="ORF">LCGC14_1533240</name>
</gene>
<dbReference type="EMBL" id="LAZR01011511">
    <property type="protein sequence ID" value="KKM61281.1"/>
    <property type="molecule type" value="Genomic_DNA"/>
</dbReference>
<evidence type="ECO:0000313" key="1">
    <source>
        <dbReference type="EMBL" id="KKM61281.1"/>
    </source>
</evidence>
<sequence>MDQQERNTQRALGNMEEFCVTITIPIKVNVQITRNVMAVNDADAIEKVQLIHDIMPENELLREAISKVQGFGAKTTFDDSAEREYNVRMLTRPKAAREALNV</sequence>
<organism evidence="1">
    <name type="scientific">marine sediment metagenome</name>
    <dbReference type="NCBI Taxonomy" id="412755"/>
    <lineage>
        <taxon>unclassified sequences</taxon>
        <taxon>metagenomes</taxon>
        <taxon>ecological metagenomes</taxon>
    </lineage>
</organism>
<reference evidence="1" key="1">
    <citation type="journal article" date="2015" name="Nature">
        <title>Complex archaea that bridge the gap between prokaryotes and eukaryotes.</title>
        <authorList>
            <person name="Spang A."/>
            <person name="Saw J.H."/>
            <person name="Jorgensen S.L."/>
            <person name="Zaremba-Niedzwiedzka K."/>
            <person name="Martijn J."/>
            <person name="Lind A.E."/>
            <person name="van Eijk R."/>
            <person name="Schleper C."/>
            <person name="Guy L."/>
            <person name="Ettema T.J."/>
        </authorList>
    </citation>
    <scope>NUCLEOTIDE SEQUENCE</scope>
</reference>